<dbReference type="PANTHER" id="PTHR46082">
    <property type="entry name" value="ATP/GTP-BINDING PROTEIN-RELATED"/>
    <property type="match status" value="1"/>
</dbReference>
<dbReference type="Gene3D" id="3.40.50.1580">
    <property type="entry name" value="Nucleoside phosphorylase domain"/>
    <property type="match status" value="1"/>
</dbReference>
<dbReference type="InterPro" id="IPR036770">
    <property type="entry name" value="Ankyrin_rpt-contain_sf"/>
</dbReference>
<dbReference type="Pfam" id="PF22939">
    <property type="entry name" value="WHD_GPIID"/>
    <property type="match status" value="1"/>
</dbReference>
<dbReference type="VEuPathDB" id="FungiDB:NFIA_072380"/>
<feature type="compositionally biased region" description="Basic and acidic residues" evidence="3">
    <location>
        <begin position="9"/>
        <end position="20"/>
    </location>
</feature>
<evidence type="ECO:0000259" key="4">
    <source>
        <dbReference type="Pfam" id="PF22939"/>
    </source>
</evidence>
<dbReference type="InterPro" id="IPR053137">
    <property type="entry name" value="NLR-like"/>
</dbReference>
<dbReference type="Pfam" id="PF00023">
    <property type="entry name" value="Ank"/>
    <property type="match status" value="1"/>
</dbReference>
<dbReference type="EMBL" id="DS027696">
    <property type="protein sequence ID" value="EAW17324.1"/>
    <property type="molecule type" value="Genomic_DNA"/>
</dbReference>
<sequence>MANMLKRGNHADDREAKRQGGGDQVQTGAEPQKKRFTHEDYTVGWVCPLEVELTAALQMLDEEHEPLGQPSTDHNLYHLGSVAGHKVVIAGLWQAGNNPATAVVTQMRIRFPNLRFALLVGIGGGVPTITEHGMLRLGHVVVSQPVGPFSGAIQYDHGKARDGVFERTGALAPPPVVLLLAARSLAAQRARSDTDPIMKNVQRVDTSKPQLRRFEFPGIENDKLFPADYKHPCPGLSCEESGCDTAHIIKREIGEFDEPIVVHRGTVASGELMLKDSALRDKLAKEYGALCFEREAAGAMADFHCLVIRGISHYCDSHNNDQWDGFAAAAAAAYARQLFFHMPIDEVKLQTIVPSTDPGFQMLVQRSHDKERQLIASWLCSTDYASQQSANLRERQDGTGQWIFETDEFRQWDREKGVLFCPGIPGAGKTILTSIVVDYLRKKHGTNDDVVFAYIFCNFQQQESQKLDIILANILGQLIRGLYHIPEDIQTFYETYQRNGMQPQLGDILEMLDVASGLYSHVYMIIDALDECSDSDGTRTHLISHILDLQRHFNISFMATARFIPGITSKFQNFPSVEIRASDADVKRYVESNLPSIVRRKPDIHDLVISEIIKKVDGMFLLARVYLDSLKGKCSITAIKEALNKSKTGWEAYEHAYEKAMKQIQQQIGDRAELAKRALAWLTFARRALTLTELQHGLAVVVGESSFNEENSPDVEEMISSCSGLITYNEKNHIISLVHYTTQEYLERTWASWFPNAHSAIGEVCVTYLCYDDFEAGGCGCEDNYEERCRKYPLYAYAAESWLYHARKQPLNHSLVGKLLMSDQKFDAWVQGLKEETTPLHLAVELGLEDEAEALLMDGHEVNARDRRLSTPFQIAVEKGHERLKMLLHRYGARPVADMFTAARIWDESKVKYFLERGVDVNLKDDLVWTSLADAGANTTTYGLTPLCLAAKNGHQAVVRLLLNEGASPNLPDENGTTPLMHALAEGHSEVVGLLLEAGAQRDSISKSTTVARVGRDVRESSPLEVAVENNKKAVIRNRLAHGANSNLQVRESALSWAINNRDREAA</sequence>
<evidence type="ECO:0000256" key="3">
    <source>
        <dbReference type="SAM" id="MobiDB-lite"/>
    </source>
</evidence>
<dbReference type="InterPro" id="IPR035994">
    <property type="entry name" value="Nucleoside_phosphorylase_sf"/>
</dbReference>
<proteinExistence type="predicted"/>
<dbReference type="GO" id="GO:0009116">
    <property type="term" value="P:nucleoside metabolic process"/>
    <property type="evidence" value="ECO:0007669"/>
    <property type="project" value="InterPro"/>
</dbReference>
<dbReference type="Pfam" id="PF24883">
    <property type="entry name" value="NPHP3_N"/>
    <property type="match status" value="1"/>
</dbReference>
<dbReference type="PANTHER" id="PTHR46082:SF11">
    <property type="entry name" value="AAA+ ATPASE DOMAIN-CONTAINING PROTEIN-RELATED"/>
    <property type="match status" value="1"/>
</dbReference>
<dbReference type="SUPFAM" id="SSF48403">
    <property type="entry name" value="Ankyrin repeat"/>
    <property type="match status" value="1"/>
</dbReference>
<dbReference type="Gene3D" id="3.40.50.300">
    <property type="entry name" value="P-loop containing nucleotide triphosphate hydrolases"/>
    <property type="match status" value="1"/>
</dbReference>
<protein>
    <submittedName>
        <fullName evidence="6">Ankyrin repeat protein</fullName>
    </submittedName>
</protein>
<reference evidence="7" key="1">
    <citation type="journal article" date="2008" name="PLoS Genet.">
        <title>Genomic islands in the pathogenic filamentous fungus Aspergillus fumigatus.</title>
        <authorList>
            <person name="Fedorova N.D."/>
            <person name="Khaldi N."/>
            <person name="Joardar V.S."/>
            <person name="Maiti R."/>
            <person name="Amedeo P."/>
            <person name="Anderson M.J."/>
            <person name="Crabtree J."/>
            <person name="Silva J.C."/>
            <person name="Badger J.H."/>
            <person name="Albarraq A."/>
            <person name="Angiuoli S."/>
            <person name="Bussey H."/>
            <person name="Bowyer P."/>
            <person name="Cotty P.J."/>
            <person name="Dyer P.S."/>
            <person name="Egan A."/>
            <person name="Galens K."/>
            <person name="Fraser-Liggett C.M."/>
            <person name="Haas B.J."/>
            <person name="Inman J.M."/>
            <person name="Kent R."/>
            <person name="Lemieux S."/>
            <person name="Malavazi I."/>
            <person name="Orvis J."/>
            <person name="Roemer T."/>
            <person name="Ronning C.M."/>
            <person name="Sundaram J.P."/>
            <person name="Sutton G."/>
            <person name="Turner G."/>
            <person name="Venter J.C."/>
            <person name="White O.R."/>
            <person name="Whitty B.R."/>
            <person name="Youngman P."/>
            <person name="Wolfe K.H."/>
            <person name="Goldman G.H."/>
            <person name="Wortman J.R."/>
            <person name="Jiang B."/>
            <person name="Denning D.W."/>
            <person name="Nierman W.C."/>
        </authorList>
    </citation>
    <scope>NUCLEOTIDE SEQUENCE [LARGE SCALE GENOMIC DNA]</scope>
    <source>
        <strain evidence="7">ATCC 1020 / DSM 3700 / CBS 544.65 / FGSC A1164 / JCM 1740 / NRRL 181 / WB 181</strain>
    </source>
</reference>
<feature type="repeat" description="ANK" evidence="2">
    <location>
        <begin position="942"/>
        <end position="974"/>
    </location>
</feature>
<dbReference type="Pfam" id="PF12796">
    <property type="entry name" value="Ank_2"/>
    <property type="match status" value="1"/>
</dbReference>
<dbReference type="InterPro" id="IPR056884">
    <property type="entry name" value="NPHP3-like_N"/>
</dbReference>
<dbReference type="KEGG" id="nfi:NFIA_072380"/>
<evidence type="ECO:0000313" key="7">
    <source>
        <dbReference type="Proteomes" id="UP000006702"/>
    </source>
</evidence>
<dbReference type="GeneID" id="4586015"/>
<evidence type="ECO:0000256" key="1">
    <source>
        <dbReference type="ARBA" id="ARBA00022737"/>
    </source>
</evidence>
<evidence type="ECO:0000256" key="2">
    <source>
        <dbReference type="PROSITE-ProRule" id="PRU00023"/>
    </source>
</evidence>
<dbReference type="HOGENOM" id="CLU_000288_34_2_1"/>
<dbReference type="Proteomes" id="UP000006702">
    <property type="component" value="Unassembled WGS sequence"/>
</dbReference>
<dbReference type="OMA" id="AYIFCNF"/>
<feature type="domain" description="Nephrocystin 3-like N-terminal" evidence="5">
    <location>
        <begin position="398"/>
        <end position="562"/>
    </location>
</feature>
<dbReference type="eggNOG" id="KOG4177">
    <property type="taxonomic scope" value="Eukaryota"/>
</dbReference>
<organism evidence="6 7">
    <name type="scientific">Neosartorya fischeri (strain ATCC 1020 / DSM 3700 / CBS 544.65 / FGSC A1164 / JCM 1740 / NRRL 181 / WB 181)</name>
    <name type="common">Aspergillus fischerianus</name>
    <dbReference type="NCBI Taxonomy" id="331117"/>
    <lineage>
        <taxon>Eukaryota</taxon>
        <taxon>Fungi</taxon>
        <taxon>Dikarya</taxon>
        <taxon>Ascomycota</taxon>
        <taxon>Pezizomycotina</taxon>
        <taxon>Eurotiomycetes</taxon>
        <taxon>Eurotiomycetidae</taxon>
        <taxon>Eurotiales</taxon>
        <taxon>Aspergillaceae</taxon>
        <taxon>Aspergillus</taxon>
        <taxon>Aspergillus subgen. Fumigati</taxon>
    </lineage>
</organism>
<keyword evidence="7" id="KW-1185">Reference proteome</keyword>
<dbReference type="InterPro" id="IPR054471">
    <property type="entry name" value="GPIID_WHD"/>
</dbReference>
<evidence type="ECO:0000259" key="5">
    <source>
        <dbReference type="Pfam" id="PF24883"/>
    </source>
</evidence>
<feature type="repeat" description="ANK" evidence="2">
    <location>
        <begin position="835"/>
        <end position="867"/>
    </location>
</feature>
<dbReference type="AlphaFoldDB" id="A1DD67"/>
<dbReference type="SMART" id="SM00248">
    <property type="entry name" value="ANK"/>
    <property type="match status" value="5"/>
</dbReference>
<accession>A1DD67</accession>
<dbReference type="OrthoDB" id="1577640at2759"/>
<dbReference type="InterPro" id="IPR002110">
    <property type="entry name" value="Ankyrin_rpt"/>
</dbReference>
<dbReference type="PROSITE" id="PS50088">
    <property type="entry name" value="ANK_REPEAT"/>
    <property type="match status" value="3"/>
</dbReference>
<keyword evidence="2" id="KW-0040">ANK repeat</keyword>
<dbReference type="RefSeq" id="XP_001259221.1">
    <property type="nucleotide sequence ID" value="XM_001259220.1"/>
</dbReference>
<name>A1DD67_NEOFI</name>
<dbReference type="SUPFAM" id="SSF52540">
    <property type="entry name" value="P-loop containing nucleoside triphosphate hydrolases"/>
    <property type="match status" value="1"/>
</dbReference>
<dbReference type="Gene3D" id="1.25.40.20">
    <property type="entry name" value="Ankyrin repeat-containing domain"/>
    <property type="match status" value="2"/>
</dbReference>
<dbReference type="SUPFAM" id="SSF53167">
    <property type="entry name" value="Purine and uridine phosphorylases"/>
    <property type="match status" value="1"/>
</dbReference>
<dbReference type="PROSITE" id="PS50297">
    <property type="entry name" value="ANK_REP_REGION"/>
    <property type="match status" value="3"/>
</dbReference>
<evidence type="ECO:0000313" key="6">
    <source>
        <dbReference type="EMBL" id="EAW17324.1"/>
    </source>
</evidence>
<gene>
    <name evidence="6" type="ORF">NFIA_072380</name>
</gene>
<feature type="repeat" description="ANK" evidence="2">
    <location>
        <begin position="975"/>
        <end position="1007"/>
    </location>
</feature>
<feature type="domain" description="GPI inositol-deacylase winged helix" evidence="4">
    <location>
        <begin position="672"/>
        <end position="747"/>
    </location>
</feature>
<feature type="region of interest" description="Disordered" evidence="3">
    <location>
        <begin position="1"/>
        <end position="34"/>
    </location>
</feature>
<keyword evidence="1" id="KW-0677">Repeat</keyword>
<dbReference type="GO" id="GO:0003824">
    <property type="term" value="F:catalytic activity"/>
    <property type="evidence" value="ECO:0007669"/>
    <property type="project" value="InterPro"/>
</dbReference>
<dbReference type="InterPro" id="IPR027417">
    <property type="entry name" value="P-loop_NTPase"/>
</dbReference>